<reference evidence="3" key="1">
    <citation type="submission" date="2021-06" db="EMBL/GenBank/DDBJ databases">
        <title>Parelaphostrongylus tenuis whole genome reference sequence.</title>
        <authorList>
            <person name="Garwood T.J."/>
            <person name="Larsen P.A."/>
            <person name="Fountain-Jones N.M."/>
            <person name="Garbe J.R."/>
            <person name="Macchietto M.G."/>
            <person name="Kania S.A."/>
            <person name="Gerhold R.W."/>
            <person name="Richards J.E."/>
            <person name="Wolf T.M."/>
        </authorList>
    </citation>
    <scope>NUCLEOTIDE SEQUENCE</scope>
    <source>
        <strain evidence="3">MNPRO001-30</strain>
        <tissue evidence="3">Meninges</tissue>
    </source>
</reference>
<proteinExistence type="predicted"/>
<dbReference type="EMBL" id="JAHQIW010005939">
    <property type="protein sequence ID" value="KAJ1367530.1"/>
    <property type="molecule type" value="Genomic_DNA"/>
</dbReference>
<feature type="compositionally biased region" description="Basic and acidic residues" evidence="2">
    <location>
        <begin position="44"/>
        <end position="59"/>
    </location>
</feature>
<dbReference type="AlphaFoldDB" id="A0AAD5R0W6"/>
<feature type="non-terminal residue" evidence="3">
    <location>
        <position position="1"/>
    </location>
</feature>
<comment type="subcellular location">
    <subcellularLocation>
        <location evidence="1">Nucleus</location>
    </subcellularLocation>
</comment>
<name>A0AAD5R0W6_PARTN</name>
<gene>
    <name evidence="3" type="ORF">KIN20_028463</name>
</gene>
<evidence type="ECO:0000313" key="4">
    <source>
        <dbReference type="Proteomes" id="UP001196413"/>
    </source>
</evidence>
<accession>A0AAD5R0W6</accession>
<evidence type="ECO:0000256" key="2">
    <source>
        <dbReference type="SAM" id="MobiDB-lite"/>
    </source>
</evidence>
<sequence>YDKVRNRINQRNALAELHMTRMKMADIVKSTGIKPASVYKVMKRSRETGGNEDRPREGRSAISSTSQNIHKIRCKVERNSECPMYKRF</sequence>
<comment type="caution">
    <text evidence="3">The sequence shown here is derived from an EMBL/GenBank/DDBJ whole genome shotgun (WGS) entry which is preliminary data.</text>
</comment>
<keyword evidence="4" id="KW-1185">Reference proteome</keyword>
<evidence type="ECO:0000256" key="1">
    <source>
        <dbReference type="ARBA" id="ARBA00004123"/>
    </source>
</evidence>
<dbReference type="SUPFAM" id="SSF46689">
    <property type="entry name" value="Homeodomain-like"/>
    <property type="match status" value="1"/>
</dbReference>
<dbReference type="GO" id="GO:0005634">
    <property type="term" value="C:nucleus"/>
    <property type="evidence" value="ECO:0007669"/>
    <property type="project" value="UniProtKB-SubCell"/>
</dbReference>
<protein>
    <submittedName>
        <fullName evidence="3">Uncharacterized protein</fullName>
    </submittedName>
</protein>
<dbReference type="InterPro" id="IPR009057">
    <property type="entry name" value="Homeodomain-like_sf"/>
</dbReference>
<feature type="region of interest" description="Disordered" evidence="2">
    <location>
        <begin position="42"/>
        <end position="68"/>
    </location>
</feature>
<dbReference type="Proteomes" id="UP001196413">
    <property type="component" value="Unassembled WGS sequence"/>
</dbReference>
<evidence type="ECO:0000313" key="3">
    <source>
        <dbReference type="EMBL" id="KAJ1367530.1"/>
    </source>
</evidence>
<organism evidence="3 4">
    <name type="scientific">Parelaphostrongylus tenuis</name>
    <name type="common">Meningeal worm</name>
    <dbReference type="NCBI Taxonomy" id="148309"/>
    <lineage>
        <taxon>Eukaryota</taxon>
        <taxon>Metazoa</taxon>
        <taxon>Ecdysozoa</taxon>
        <taxon>Nematoda</taxon>
        <taxon>Chromadorea</taxon>
        <taxon>Rhabditida</taxon>
        <taxon>Rhabditina</taxon>
        <taxon>Rhabditomorpha</taxon>
        <taxon>Strongyloidea</taxon>
        <taxon>Metastrongylidae</taxon>
        <taxon>Parelaphostrongylus</taxon>
    </lineage>
</organism>